<feature type="compositionally biased region" description="Polar residues" evidence="1">
    <location>
        <begin position="68"/>
        <end position="81"/>
    </location>
</feature>
<evidence type="ECO:0000256" key="1">
    <source>
        <dbReference type="SAM" id="MobiDB-lite"/>
    </source>
</evidence>
<gene>
    <name evidence="2" type="ORF">TCIL3000_5_3610</name>
</gene>
<dbReference type="AlphaFoldDB" id="G0ULW6"/>
<feature type="compositionally biased region" description="Acidic residues" evidence="1">
    <location>
        <begin position="23"/>
        <end position="40"/>
    </location>
</feature>
<dbReference type="EMBL" id="HE575318">
    <property type="protein sequence ID" value="CCC90628.1"/>
    <property type="molecule type" value="Genomic_DNA"/>
</dbReference>
<protein>
    <submittedName>
        <fullName evidence="2">Uncharacterized protein</fullName>
    </submittedName>
</protein>
<accession>G0ULW6</accession>
<reference evidence="2" key="1">
    <citation type="journal article" date="2012" name="Proc. Natl. Acad. Sci. U.S.A.">
        <title>Antigenic diversity is generated by distinct evolutionary mechanisms in African trypanosome species.</title>
        <authorList>
            <person name="Jackson A.P."/>
            <person name="Berry A."/>
            <person name="Aslett M."/>
            <person name="Allison H.C."/>
            <person name="Burton P."/>
            <person name="Vavrova-Anderson J."/>
            <person name="Brown R."/>
            <person name="Browne H."/>
            <person name="Corton N."/>
            <person name="Hauser H."/>
            <person name="Gamble J."/>
            <person name="Gilderthorp R."/>
            <person name="Marcello L."/>
            <person name="McQuillan J."/>
            <person name="Otto T.D."/>
            <person name="Quail M.A."/>
            <person name="Sanders M.J."/>
            <person name="van Tonder A."/>
            <person name="Ginger M.L."/>
            <person name="Field M.C."/>
            <person name="Barry J.D."/>
            <person name="Hertz-Fowler C."/>
            <person name="Berriman M."/>
        </authorList>
    </citation>
    <scope>NUCLEOTIDE SEQUENCE</scope>
    <source>
        <strain evidence="2">IL3000</strain>
    </source>
</reference>
<sequence>MPPKSQQARSRYYAPGDAYLELTEEDDTISFTMVEEDESEPTGRRSFSVRNISNSPHIRHKRHRSESTDNPFSGSLENSGSDGRGTMGGTVDEAMRTSLITVNPDEVNWSMPNRNSEPPRDGKGFFHDLNSMRPVRVRLGVCQPSGGFKASSSTLLLKPHKFFTLPEEKGGSDVMGWSVAFSGLSLELPKEGVYNKASASITLMLPP</sequence>
<name>G0ULW6_TRYCI</name>
<dbReference type="VEuPathDB" id="TriTrypDB:TcIL3000_5_3610"/>
<feature type="region of interest" description="Disordered" evidence="1">
    <location>
        <begin position="23"/>
        <end position="90"/>
    </location>
</feature>
<organism evidence="2">
    <name type="scientific">Trypanosoma congolense (strain IL3000)</name>
    <dbReference type="NCBI Taxonomy" id="1068625"/>
    <lineage>
        <taxon>Eukaryota</taxon>
        <taxon>Discoba</taxon>
        <taxon>Euglenozoa</taxon>
        <taxon>Kinetoplastea</taxon>
        <taxon>Metakinetoplastina</taxon>
        <taxon>Trypanosomatida</taxon>
        <taxon>Trypanosomatidae</taxon>
        <taxon>Trypanosoma</taxon>
        <taxon>Nannomonas</taxon>
    </lineage>
</organism>
<evidence type="ECO:0000313" key="2">
    <source>
        <dbReference type="EMBL" id="CCC90628.1"/>
    </source>
</evidence>
<proteinExistence type="predicted"/>